<proteinExistence type="inferred from homology"/>
<dbReference type="Gene3D" id="3.40.50.11890">
    <property type="match status" value="1"/>
</dbReference>
<evidence type="ECO:0000313" key="3">
    <source>
        <dbReference type="Proteomes" id="UP000198635"/>
    </source>
</evidence>
<dbReference type="EMBL" id="FORX01000005">
    <property type="protein sequence ID" value="SFJ65426.1"/>
    <property type="molecule type" value="Genomic_DNA"/>
</dbReference>
<evidence type="ECO:0000256" key="1">
    <source>
        <dbReference type="ARBA" id="ARBA00005806"/>
    </source>
</evidence>
<dbReference type="Gene3D" id="1.20.1270.370">
    <property type="match status" value="1"/>
</dbReference>
<reference evidence="3" key="1">
    <citation type="submission" date="2016-10" db="EMBL/GenBank/DDBJ databases">
        <authorList>
            <person name="Varghese N."/>
            <person name="Submissions S."/>
        </authorList>
    </citation>
    <scope>NUCLEOTIDE SEQUENCE [LARGE SCALE GENOMIC DNA]</scope>
    <source>
        <strain evidence="3">DSM 5918</strain>
    </source>
</reference>
<sequence>MTRKLKASGSVASALQFFEKFSEHCLAALEAAREDGRPIAGVYCIYAPLEIIRAAGCVPIGLCGKRQAPIQAAEAVLPASLCPLIKSSYGYAKTDTCPFFSAADFIIAETTCDGKKKMYEFLGRIKPMHLMHLPYDQSLGSALRFWNAETERLGEYLTAHGGVPITAGRLREEVEIGNAVRALMWEIVRINADGPPLLTGMQLLPVLESKSFMVEAAPYLAALRELRDELLKLRKSATGTTSDRRFRILLTGTPVGKGSHKVLQLIEESGAVVVCLDNCSGMKGLDSPVQIERDLFGNVGRRYLEIPCACMTPNPGRLRTVEALCRDFDIHGIIDLTWQGCHGFNVESQVVRERAEGLEVPFLQIETGYSESDAEQIRTRIEAFLEGIQ</sequence>
<dbReference type="PANTHER" id="PTHR30548:SF6">
    <property type="entry name" value="DEHYDRATASE SUBUNIT YJIM-RELATED"/>
    <property type="match status" value="1"/>
</dbReference>
<dbReference type="Proteomes" id="UP000198635">
    <property type="component" value="Unassembled WGS sequence"/>
</dbReference>
<dbReference type="STRING" id="52560.SAMN04488082_10571"/>
<dbReference type="PANTHER" id="PTHR30548">
    <property type="entry name" value="2-HYDROXYGLUTARYL-COA DEHYDRATASE, D-COMPONENT-RELATED"/>
    <property type="match status" value="1"/>
</dbReference>
<name>A0A1I3T6X7_9BACT</name>
<keyword evidence="3" id="KW-1185">Reference proteome</keyword>
<dbReference type="AlphaFoldDB" id="A0A1I3T6X7"/>
<accession>A0A1I3T6X7</accession>
<protein>
    <submittedName>
        <fullName evidence="2">Benzoyl-CoA reductase/2-hydroxyglutaryl-CoA dehydratase subunit, BcrC/BadD/HgdB</fullName>
    </submittedName>
</protein>
<comment type="similarity">
    <text evidence="1">Belongs to the FldB/FldC dehydratase alpha/beta subunit family.</text>
</comment>
<dbReference type="Gene3D" id="3.40.50.11900">
    <property type="match status" value="1"/>
</dbReference>
<organism evidence="2 3">
    <name type="scientific">Desulfomicrobium apsheronum</name>
    <dbReference type="NCBI Taxonomy" id="52560"/>
    <lineage>
        <taxon>Bacteria</taxon>
        <taxon>Pseudomonadati</taxon>
        <taxon>Thermodesulfobacteriota</taxon>
        <taxon>Desulfovibrionia</taxon>
        <taxon>Desulfovibrionales</taxon>
        <taxon>Desulfomicrobiaceae</taxon>
        <taxon>Desulfomicrobium</taxon>
    </lineage>
</organism>
<dbReference type="InterPro" id="IPR010327">
    <property type="entry name" value="FldB/FldC_alpha/beta"/>
</dbReference>
<dbReference type="NCBIfam" id="NF040772">
    <property type="entry name" value="double_cubane"/>
    <property type="match status" value="1"/>
</dbReference>
<gene>
    <name evidence="2" type="ORF">SAMN04488082_10571</name>
</gene>
<evidence type="ECO:0000313" key="2">
    <source>
        <dbReference type="EMBL" id="SFJ65426.1"/>
    </source>
</evidence>
<dbReference type="RefSeq" id="WP_218143748.1">
    <property type="nucleotide sequence ID" value="NZ_FORX01000005.1"/>
</dbReference>
<dbReference type="InterPro" id="IPR047678">
    <property type="entry name" value="YjiM-like"/>
</dbReference>
<dbReference type="Pfam" id="PF06050">
    <property type="entry name" value="HGD-D"/>
    <property type="match status" value="1"/>
</dbReference>